<evidence type="ECO:0000256" key="1">
    <source>
        <dbReference type="SAM" id="MobiDB-lite"/>
    </source>
</evidence>
<evidence type="ECO:0000313" key="2">
    <source>
        <dbReference type="EMBL" id="CAE0642635.1"/>
    </source>
</evidence>
<reference evidence="2" key="1">
    <citation type="submission" date="2021-01" db="EMBL/GenBank/DDBJ databases">
        <authorList>
            <person name="Corre E."/>
            <person name="Pelletier E."/>
            <person name="Niang G."/>
            <person name="Scheremetjew M."/>
            <person name="Finn R."/>
            <person name="Kale V."/>
            <person name="Holt S."/>
            <person name="Cochrane G."/>
            <person name="Meng A."/>
            <person name="Brown T."/>
            <person name="Cohen L."/>
        </authorList>
    </citation>
    <scope>NUCLEOTIDE SEQUENCE</scope>
    <source>
        <strain evidence="2">CCMP3107</strain>
    </source>
</reference>
<feature type="compositionally biased region" description="Acidic residues" evidence="1">
    <location>
        <begin position="1"/>
        <end position="22"/>
    </location>
</feature>
<protein>
    <submittedName>
        <fullName evidence="2">Uncharacterized protein</fullName>
    </submittedName>
</protein>
<feature type="compositionally biased region" description="Basic and acidic residues" evidence="1">
    <location>
        <begin position="49"/>
        <end position="67"/>
    </location>
</feature>
<dbReference type="AlphaFoldDB" id="A0A7S3Y6L9"/>
<accession>A0A7S3Y6L9</accession>
<organism evidence="2">
    <name type="scientific">Heterosigma akashiwo</name>
    <name type="common">Chromophytic alga</name>
    <name type="synonym">Heterosigma carterae</name>
    <dbReference type="NCBI Taxonomy" id="2829"/>
    <lineage>
        <taxon>Eukaryota</taxon>
        <taxon>Sar</taxon>
        <taxon>Stramenopiles</taxon>
        <taxon>Ochrophyta</taxon>
        <taxon>Raphidophyceae</taxon>
        <taxon>Chattonellales</taxon>
        <taxon>Chattonellaceae</taxon>
        <taxon>Heterosigma</taxon>
    </lineage>
</organism>
<proteinExistence type="predicted"/>
<feature type="region of interest" description="Disordered" evidence="1">
    <location>
        <begin position="1"/>
        <end position="67"/>
    </location>
</feature>
<sequence>MEEEDGEGAGAAEEQEEVDSGDEGSSQGGEDEDGTPSWVLGGFESAEAEQEHFERCQQKMRRQGEQVRRMGEQMLEHIREARKFAARTEELERESKHRGWEGV</sequence>
<dbReference type="EMBL" id="HBIU01048209">
    <property type="protein sequence ID" value="CAE0642635.1"/>
    <property type="molecule type" value="Transcribed_RNA"/>
</dbReference>
<name>A0A7S3Y6L9_HETAK</name>
<gene>
    <name evidence="2" type="ORF">HAKA00212_LOCUS21492</name>
</gene>